<feature type="region of interest" description="Disordered" evidence="1">
    <location>
        <begin position="307"/>
        <end position="348"/>
    </location>
</feature>
<keyword evidence="3" id="KW-1185">Reference proteome</keyword>
<feature type="compositionally biased region" description="Basic and acidic residues" evidence="1">
    <location>
        <begin position="38"/>
        <end position="56"/>
    </location>
</feature>
<feature type="region of interest" description="Disordered" evidence="1">
    <location>
        <begin position="1"/>
        <end position="56"/>
    </location>
</feature>
<evidence type="ECO:0000256" key="1">
    <source>
        <dbReference type="SAM" id="MobiDB-lite"/>
    </source>
</evidence>
<feature type="compositionally biased region" description="Basic and acidic residues" evidence="1">
    <location>
        <begin position="447"/>
        <end position="466"/>
    </location>
</feature>
<feature type="compositionally biased region" description="Low complexity" evidence="1">
    <location>
        <begin position="430"/>
        <end position="445"/>
    </location>
</feature>
<dbReference type="EMBL" id="JTDE01003962">
    <property type="protein sequence ID" value="KAF7255461.1"/>
    <property type="molecule type" value="Genomic_DNA"/>
</dbReference>
<accession>A0A8S9YQW3</accession>
<name>A0A8S9YQW3_9TREM</name>
<feature type="region of interest" description="Disordered" evidence="1">
    <location>
        <begin position="179"/>
        <end position="198"/>
    </location>
</feature>
<feature type="compositionally biased region" description="Acidic residues" evidence="1">
    <location>
        <begin position="468"/>
        <end position="477"/>
    </location>
</feature>
<proteinExistence type="predicted"/>
<organism evidence="2 3">
    <name type="scientific">Paragonimus skrjabini miyazakii</name>
    <dbReference type="NCBI Taxonomy" id="59628"/>
    <lineage>
        <taxon>Eukaryota</taxon>
        <taxon>Metazoa</taxon>
        <taxon>Spiralia</taxon>
        <taxon>Lophotrochozoa</taxon>
        <taxon>Platyhelminthes</taxon>
        <taxon>Trematoda</taxon>
        <taxon>Digenea</taxon>
        <taxon>Plagiorchiida</taxon>
        <taxon>Troglotremata</taxon>
        <taxon>Troglotrematidae</taxon>
        <taxon>Paragonimus</taxon>
    </lineage>
</organism>
<feature type="region of interest" description="Disordered" evidence="1">
    <location>
        <begin position="361"/>
        <end position="477"/>
    </location>
</feature>
<feature type="compositionally biased region" description="Basic and acidic residues" evidence="1">
    <location>
        <begin position="179"/>
        <end position="189"/>
    </location>
</feature>
<evidence type="ECO:0000313" key="3">
    <source>
        <dbReference type="Proteomes" id="UP000822476"/>
    </source>
</evidence>
<feature type="region of interest" description="Disordered" evidence="1">
    <location>
        <begin position="270"/>
        <end position="290"/>
    </location>
</feature>
<evidence type="ECO:0008006" key="4">
    <source>
        <dbReference type="Google" id="ProtNLM"/>
    </source>
</evidence>
<sequence length="477" mass="53958">MSAVRSGKSGGRHRSPYGSRSRSRSPTLSKRMTHRLSSSRERYRSALSPRDRRPHVYDVAVRDRSASPKPYLSSSVLPDKRLQKPEVEPSVCYLPDFQTDSSRFLSSHVNPPPITLSERFTRITASGTAVYNRRLPGRSFDIRRIPQLIIANNTQLPPATLFRQAKSISVVVERKFPRGKKRSVDDEPHSPSFRIPRRSSEGLKPVFDRPEIKFYRSAADEALIAKRLLDCIAPTGRSRQPDSAALSKPQYDVIAIAPSRFYGCRVDDSGSGSRYSHPLDPLETPRNPAYFMHDTRDDTDLTSRRNWRTRFPNSTAGYRRDFRDRRSPGSPERPHTQRVDSLRTFGGDRWQHDKFEQLEYEEGKSEPQQMAAKPVPKPVPAPKPILWSTIGKEISNGEVVKRRSDPSDAYTPADALSSDLGPDNRRHSSKSSNAGANAQNSSTTSQEKWHRSLHALDDSEDVRIDAEPVLDETMDET</sequence>
<reference evidence="2" key="1">
    <citation type="submission" date="2019-07" db="EMBL/GenBank/DDBJ databases">
        <title>Annotation for the trematode Paragonimus miyazaki's.</title>
        <authorList>
            <person name="Choi Y.-J."/>
        </authorList>
    </citation>
    <scope>NUCLEOTIDE SEQUENCE</scope>
    <source>
        <strain evidence="2">Japan</strain>
    </source>
</reference>
<dbReference type="Proteomes" id="UP000822476">
    <property type="component" value="Unassembled WGS sequence"/>
</dbReference>
<evidence type="ECO:0000313" key="2">
    <source>
        <dbReference type="EMBL" id="KAF7255461.1"/>
    </source>
</evidence>
<dbReference type="AlphaFoldDB" id="A0A8S9YQW3"/>
<gene>
    <name evidence="2" type="ORF">EG68_07839</name>
</gene>
<comment type="caution">
    <text evidence="2">The sequence shown here is derived from an EMBL/GenBank/DDBJ whole genome shotgun (WGS) entry which is preliminary data.</text>
</comment>
<protein>
    <recommendedName>
        <fullName evidence="4">Btz domain-containing protein</fullName>
    </recommendedName>
</protein>
<feature type="compositionally biased region" description="Basic and acidic residues" evidence="1">
    <location>
        <begin position="318"/>
        <end position="341"/>
    </location>
</feature>
<dbReference type="OrthoDB" id="6252163at2759"/>